<dbReference type="RefSeq" id="WP_119918454.1">
    <property type="nucleotide sequence ID" value="NZ_QYYA01000005.1"/>
</dbReference>
<dbReference type="GO" id="GO:0009279">
    <property type="term" value="C:cell outer membrane"/>
    <property type="evidence" value="ECO:0007669"/>
    <property type="project" value="UniProtKB-SubCell"/>
</dbReference>
<keyword evidence="5 12" id="KW-0732">Signal</keyword>
<accession>A0A418XUQ2</accession>
<feature type="domain" description="TonB-dependent receptor-like beta-barrel" evidence="13">
    <location>
        <begin position="167"/>
        <end position="578"/>
    </location>
</feature>
<dbReference type="PROSITE" id="PS52016">
    <property type="entry name" value="TONB_DEPENDENT_REC_3"/>
    <property type="match status" value="1"/>
</dbReference>
<name>A0A418XUQ2_9GAMM</name>
<proteinExistence type="inferred from homology"/>
<keyword evidence="8 10" id="KW-0472">Membrane</keyword>
<evidence type="ECO:0000256" key="10">
    <source>
        <dbReference type="PROSITE-ProRule" id="PRU01360"/>
    </source>
</evidence>
<dbReference type="EMBL" id="QYYA01000005">
    <property type="protein sequence ID" value="RJG16435.1"/>
    <property type="molecule type" value="Genomic_DNA"/>
</dbReference>
<dbReference type="CDD" id="cd01347">
    <property type="entry name" value="ligand_gated_channel"/>
    <property type="match status" value="1"/>
</dbReference>
<dbReference type="Proteomes" id="UP000283734">
    <property type="component" value="Unassembled WGS sequence"/>
</dbReference>
<keyword evidence="16" id="KW-1185">Reference proteome</keyword>
<keyword evidence="9 10" id="KW-0998">Cell outer membrane</keyword>
<evidence type="ECO:0000313" key="15">
    <source>
        <dbReference type="EMBL" id="RJG16435.1"/>
    </source>
</evidence>
<feature type="domain" description="TonB-dependent receptor plug" evidence="14">
    <location>
        <begin position="52"/>
        <end position="155"/>
    </location>
</feature>
<dbReference type="InterPro" id="IPR036942">
    <property type="entry name" value="Beta-barrel_TonB_sf"/>
</dbReference>
<dbReference type="GO" id="GO:0006811">
    <property type="term" value="P:monoatomic ion transport"/>
    <property type="evidence" value="ECO:0007669"/>
    <property type="project" value="UniProtKB-KW"/>
</dbReference>
<dbReference type="InterPro" id="IPR000531">
    <property type="entry name" value="Beta-barrel_TonB"/>
</dbReference>
<reference evidence="15 16" key="1">
    <citation type="submission" date="2018-09" db="EMBL/GenBank/DDBJ databases">
        <title>Alcanivorax profundi sp. nov., isolated from 1000 m-depth seawater of the Mariana Trench.</title>
        <authorList>
            <person name="Liu J."/>
        </authorList>
    </citation>
    <scope>NUCLEOTIDE SEQUENCE [LARGE SCALE GENOMIC DNA]</scope>
    <source>
        <strain evidence="15 16">MTEO17</strain>
    </source>
</reference>
<keyword evidence="3 10" id="KW-1134">Transmembrane beta strand</keyword>
<evidence type="ECO:0000256" key="6">
    <source>
        <dbReference type="ARBA" id="ARBA00023065"/>
    </source>
</evidence>
<comment type="caution">
    <text evidence="15">The sequence shown here is derived from an EMBL/GenBank/DDBJ whole genome shotgun (WGS) entry which is preliminary data.</text>
</comment>
<keyword evidence="2 10" id="KW-0813">Transport</keyword>
<evidence type="ECO:0000256" key="1">
    <source>
        <dbReference type="ARBA" id="ARBA00004571"/>
    </source>
</evidence>
<evidence type="ECO:0000256" key="7">
    <source>
        <dbReference type="ARBA" id="ARBA00023077"/>
    </source>
</evidence>
<evidence type="ECO:0000256" key="5">
    <source>
        <dbReference type="ARBA" id="ARBA00022729"/>
    </source>
</evidence>
<dbReference type="PANTHER" id="PTHR30069">
    <property type="entry name" value="TONB-DEPENDENT OUTER MEMBRANE RECEPTOR"/>
    <property type="match status" value="1"/>
</dbReference>
<dbReference type="AlphaFoldDB" id="A0A418XUQ2"/>
<protein>
    <submittedName>
        <fullName evidence="15">TonB-dependent receptor</fullName>
    </submittedName>
</protein>
<evidence type="ECO:0000256" key="12">
    <source>
        <dbReference type="SAM" id="SignalP"/>
    </source>
</evidence>
<keyword evidence="7 11" id="KW-0798">TonB box</keyword>
<evidence type="ECO:0000256" key="3">
    <source>
        <dbReference type="ARBA" id="ARBA00022452"/>
    </source>
</evidence>
<dbReference type="InterPro" id="IPR039426">
    <property type="entry name" value="TonB-dep_rcpt-like"/>
</dbReference>
<evidence type="ECO:0000256" key="11">
    <source>
        <dbReference type="RuleBase" id="RU003357"/>
    </source>
</evidence>
<evidence type="ECO:0000256" key="8">
    <source>
        <dbReference type="ARBA" id="ARBA00023136"/>
    </source>
</evidence>
<evidence type="ECO:0000313" key="16">
    <source>
        <dbReference type="Proteomes" id="UP000283734"/>
    </source>
</evidence>
<dbReference type="Gene3D" id="2.40.170.20">
    <property type="entry name" value="TonB-dependent receptor, beta-barrel domain"/>
    <property type="match status" value="1"/>
</dbReference>
<evidence type="ECO:0000256" key="4">
    <source>
        <dbReference type="ARBA" id="ARBA00022692"/>
    </source>
</evidence>
<dbReference type="GO" id="GO:0015889">
    <property type="term" value="P:cobalamin transport"/>
    <property type="evidence" value="ECO:0007669"/>
    <property type="project" value="TreeGrafter"/>
</dbReference>
<keyword evidence="6" id="KW-0406">Ion transport</keyword>
<comment type="subcellular location">
    <subcellularLocation>
        <location evidence="1 10">Cell outer membrane</location>
        <topology evidence="1 10">Multi-pass membrane protein</topology>
    </subcellularLocation>
</comment>
<dbReference type="Gene3D" id="2.170.130.10">
    <property type="entry name" value="TonB-dependent receptor, plug domain"/>
    <property type="match status" value="1"/>
</dbReference>
<keyword evidence="4 10" id="KW-0812">Transmembrane</keyword>
<evidence type="ECO:0000259" key="13">
    <source>
        <dbReference type="Pfam" id="PF00593"/>
    </source>
</evidence>
<dbReference type="InterPro" id="IPR037066">
    <property type="entry name" value="Plug_dom_sf"/>
</dbReference>
<gene>
    <name evidence="15" type="ORF">D4A39_14350</name>
</gene>
<sequence>MTFRFLAAGAAVSFSLLPLAALSQSTDSPTRVAMLDPVVVTPTLASRTADASLSSVTVVDEKTLREQQPTDMADLLRGQLGVDTTGNGSFGKNASVFIRGTSSDATLLLVDGVRLRSATAGSPAWQYLPPQMMQRVEIVRGPRGSLYGADAVGGVVQIFTRDEGTWLNMGGGSFDSWNLGAGSSIRHGGTTATVGANYFDTDGTELRENSDDRGYDNASGLLKLSHQFGDKGSVGVFGFRTEGNTEYEGSTPEDQREIDYMLQVAGVKGDLWLSDSLQVKALISEAKDESEDFDDGLSNGIFDTRTRTANLQTVLVAGDHQFIVGGEYQSDEITSSNDYDETRRDNKAVFGQALLNFGALDLQGSLRHDDNDAFGSKVTGAAAVGYKLDTHHRLRASYGTAFKAPTFNDLYFPDSPPFYYSNPNLKPESSETGELGVRGQYSVWYWDAALYRTNIDDLISYDASRGSSFNVAKATVEGGELAMGLEWQQWRAQLAFSALKPEDEETGNIIARRAQRMGRVDVDRQIGQFSLGGTASFQGHRYNDAANTQRLSGFGLLDLRAGWEFAEHWTGRVVVENVLDKEYATAQNFSGWNYLNAGRSVMVSVSYDTP</sequence>
<dbReference type="SUPFAM" id="SSF56935">
    <property type="entry name" value="Porins"/>
    <property type="match status" value="1"/>
</dbReference>
<dbReference type="Pfam" id="PF07715">
    <property type="entry name" value="Plug"/>
    <property type="match status" value="1"/>
</dbReference>
<evidence type="ECO:0000259" key="14">
    <source>
        <dbReference type="Pfam" id="PF07715"/>
    </source>
</evidence>
<dbReference type="PANTHER" id="PTHR30069:SF53">
    <property type="entry name" value="COLICIN I RECEPTOR-RELATED"/>
    <property type="match status" value="1"/>
</dbReference>
<evidence type="ECO:0000256" key="2">
    <source>
        <dbReference type="ARBA" id="ARBA00022448"/>
    </source>
</evidence>
<evidence type="ECO:0000256" key="9">
    <source>
        <dbReference type="ARBA" id="ARBA00023237"/>
    </source>
</evidence>
<comment type="similarity">
    <text evidence="10 11">Belongs to the TonB-dependent receptor family.</text>
</comment>
<keyword evidence="15" id="KW-0675">Receptor</keyword>
<feature type="signal peptide" evidence="12">
    <location>
        <begin position="1"/>
        <end position="20"/>
    </location>
</feature>
<dbReference type="InterPro" id="IPR012910">
    <property type="entry name" value="Plug_dom"/>
</dbReference>
<dbReference type="Pfam" id="PF00593">
    <property type="entry name" value="TonB_dep_Rec_b-barrel"/>
    <property type="match status" value="1"/>
</dbReference>
<dbReference type="OrthoDB" id="9764669at2"/>
<organism evidence="15 16">
    <name type="scientific">Alcanivorax profundi</name>
    <dbReference type="NCBI Taxonomy" id="2338368"/>
    <lineage>
        <taxon>Bacteria</taxon>
        <taxon>Pseudomonadati</taxon>
        <taxon>Pseudomonadota</taxon>
        <taxon>Gammaproteobacteria</taxon>
        <taxon>Oceanospirillales</taxon>
        <taxon>Alcanivoracaceae</taxon>
        <taxon>Alcanivorax</taxon>
    </lineage>
</organism>
<feature type="chain" id="PRO_5019489415" evidence="12">
    <location>
        <begin position="21"/>
        <end position="610"/>
    </location>
</feature>